<evidence type="ECO:0000259" key="16">
    <source>
        <dbReference type="Pfam" id="PF01583"/>
    </source>
</evidence>
<dbReference type="PATRIC" id="fig|121290.4.peg.2281"/>
<dbReference type="AlphaFoldDB" id="A0A125NVM6"/>
<reference evidence="18 19" key="1">
    <citation type="submission" date="2015-10" db="EMBL/GenBank/DDBJ databases">
        <title>Transcriptomic analysis of a linuron degrading triple-species bacterial consortium.</title>
        <authorList>
            <person name="Albers P."/>
        </authorList>
    </citation>
    <scope>NUCLEOTIDE SEQUENCE [LARGE SCALE GENOMIC DNA]</scope>
    <source>
        <strain evidence="18 19">WDL6</strain>
    </source>
</reference>
<dbReference type="InterPro" id="IPR054696">
    <property type="entry name" value="GTP-eEF1A_C"/>
</dbReference>
<evidence type="ECO:0000256" key="9">
    <source>
        <dbReference type="ARBA" id="ARBA00022777"/>
    </source>
</evidence>
<feature type="domain" description="GTP-eEF1A C-terminal" evidence="17">
    <location>
        <begin position="171"/>
        <end position="242"/>
    </location>
</feature>
<dbReference type="InterPro" id="IPR009001">
    <property type="entry name" value="Transl_elong_EF1A/Init_IF2_C"/>
</dbReference>
<dbReference type="GO" id="GO:0005524">
    <property type="term" value="F:ATP binding"/>
    <property type="evidence" value="ECO:0007669"/>
    <property type="project" value="UniProtKB-UniRule"/>
</dbReference>
<dbReference type="Gene3D" id="2.40.30.10">
    <property type="entry name" value="Translation factors"/>
    <property type="match status" value="1"/>
</dbReference>
<evidence type="ECO:0000256" key="15">
    <source>
        <dbReference type="HAMAP-Rule" id="MF_00065"/>
    </source>
</evidence>
<evidence type="ECO:0000256" key="1">
    <source>
        <dbReference type="ARBA" id="ARBA00001823"/>
    </source>
</evidence>
<dbReference type="CDD" id="cd02027">
    <property type="entry name" value="APSK"/>
    <property type="match status" value="1"/>
</dbReference>
<keyword evidence="11" id="KW-0342">GTP-binding</keyword>
<comment type="catalytic activity">
    <reaction evidence="1 15">
        <text>adenosine 5'-phosphosulfate + ATP = 3'-phosphoadenylyl sulfate + ADP + H(+)</text>
        <dbReference type="Rhea" id="RHEA:24152"/>
        <dbReference type="ChEBI" id="CHEBI:15378"/>
        <dbReference type="ChEBI" id="CHEBI:30616"/>
        <dbReference type="ChEBI" id="CHEBI:58243"/>
        <dbReference type="ChEBI" id="CHEBI:58339"/>
        <dbReference type="ChEBI" id="CHEBI:456216"/>
        <dbReference type="EC" id="2.7.1.25"/>
    </reaction>
</comment>
<feature type="binding site" evidence="15">
    <location>
        <begin position="305"/>
        <end position="312"/>
    </location>
    <ligand>
        <name>ATP</name>
        <dbReference type="ChEBI" id="CHEBI:30616"/>
    </ligand>
</feature>
<dbReference type="InterPro" id="IPR027417">
    <property type="entry name" value="P-loop_NTPase"/>
</dbReference>
<dbReference type="GO" id="GO:0004020">
    <property type="term" value="F:adenylylsulfate kinase activity"/>
    <property type="evidence" value="ECO:0007669"/>
    <property type="project" value="UniProtKB-UniRule"/>
</dbReference>
<comment type="similarity">
    <text evidence="4 15">Belongs to the APS kinase family.</text>
</comment>
<evidence type="ECO:0000256" key="8">
    <source>
        <dbReference type="ARBA" id="ARBA00022741"/>
    </source>
</evidence>
<dbReference type="RefSeq" id="WP_068460403.1">
    <property type="nucleotide sequence ID" value="NZ_LMTR01000033.1"/>
</dbReference>
<keyword evidence="18" id="KW-0548">Nucleotidyltransferase</keyword>
<keyword evidence="15" id="KW-0597">Phosphoprotein</keyword>
<evidence type="ECO:0000256" key="7">
    <source>
        <dbReference type="ARBA" id="ARBA00022679"/>
    </source>
</evidence>
<name>A0A125NVM6_HYPSL</name>
<evidence type="ECO:0000256" key="6">
    <source>
        <dbReference type="ARBA" id="ARBA00018163"/>
    </source>
</evidence>
<evidence type="ECO:0000313" key="18">
    <source>
        <dbReference type="EMBL" id="KWT70255.1"/>
    </source>
</evidence>
<dbReference type="SUPFAM" id="SSF52540">
    <property type="entry name" value="P-loop containing nucleoside triphosphate hydrolases"/>
    <property type="match status" value="1"/>
</dbReference>
<evidence type="ECO:0000256" key="3">
    <source>
        <dbReference type="ARBA" id="ARBA00004806"/>
    </source>
</evidence>
<dbReference type="GO" id="GO:0005525">
    <property type="term" value="F:GTP binding"/>
    <property type="evidence" value="ECO:0007669"/>
    <property type="project" value="UniProtKB-KW"/>
</dbReference>
<feature type="domain" description="APS kinase" evidence="16">
    <location>
        <begin position="297"/>
        <end position="446"/>
    </location>
</feature>
<gene>
    <name evidence="15" type="primary">cysC</name>
    <name evidence="18" type="ORF">APY04_1080</name>
</gene>
<dbReference type="PANTHER" id="PTHR11055:SF63">
    <property type="entry name" value="ADENYLYL-SULFATE KINASE 1, CHLOROPLASTIC"/>
    <property type="match status" value="1"/>
</dbReference>
<dbReference type="GO" id="GO:0016779">
    <property type="term" value="F:nucleotidyltransferase activity"/>
    <property type="evidence" value="ECO:0007669"/>
    <property type="project" value="UniProtKB-KW"/>
</dbReference>
<sequence length="474" mass="51061">MHSDRSALTIERRSLAVGVLDAADVDGEATLRLTIQIESAGAHLVAPFASDALIIITTTRVGLTAQVRKIAMLAHAAGVSHLVLAVVRSSADDLQPNAFDTLTRGFDTMMRRLNFVSAAIIPIDNASDKTAAISGAHILRRDQALANYLVTLPRPSPLHTSQLDPSPPSEHFAAHVACLTSREELLPGREYRLRIGSLEQPATITAIKHRLDTETLQRLPARTLSQGEIGVCTVATHPAIHLAPDSLGAARFEIWGEQTDEPIAAGTVDFALRRGQNVHWQELSVAKPLRSSMKAQRPCIVWFTGLSGAGKSTIANLVESALAANGSHTYLLDGDNVRHGLNKDLGFTAADRVENIRRVGEVARLFVDAGLIVLCSFISPFRAERAAVRGLLDDGEFIEIHVTAPLEVCEQRDPKGLYAKCRAGKLPNFTGIDSPYEAPENPDLILETAMAPADELAQRVIALLAARGMIAARD</sequence>
<keyword evidence="7 15" id="KW-0808">Transferase</keyword>
<dbReference type="Proteomes" id="UP000059074">
    <property type="component" value="Unassembled WGS sequence"/>
</dbReference>
<evidence type="ECO:0000256" key="12">
    <source>
        <dbReference type="ARBA" id="ARBA00029724"/>
    </source>
</evidence>
<dbReference type="Pfam" id="PF22594">
    <property type="entry name" value="GTP-eEF1A_C"/>
    <property type="match status" value="1"/>
</dbReference>
<dbReference type="SUPFAM" id="SSF50465">
    <property type="entry name" value="EF-Tu/eEF-1alpha/eIF2-gamma C-terminal domain"/>
    <property type="match status" value="1"/>
</dbReference>
<comment type="function">
    <text evidence="2 15">Catalyzes the synthesis of activated sulfate.</text>
</comment>
<keyword evidence="10 15" id="KW-0067">ATP-binding</keyword>
<evidence type="ECO:0000259" key="17">
    <source>
        <dbReference type="Pfam" id="PF22594"/>
    </source>
</evidence>
<evidence type="ECO:0000256" key="4">
    <source>
        <dbReference type="ARBA" id="ARBA00007008"/>
    </source>
</evidence>
<evidence type="ECO:0000313" key="19">
    <source>
        <dbReference type="Proteomes" id="UP000059074"/>
    </source>
</evidence>
<dbReference type="InterPro" id="IPR002891">
    <property type="entry name" value="APS"/>
</dbReference>
<dbReference type="HAMAP" id="MF_00065">
    <property type="entry name" value="Adenylyl_sulf_kinase"/>
    <property type="match status" value="1"/>
</dbReference>
<dbReference type="STRING" id="121290.APY04_1080"/>
<evidence type="ECO:0000256" key="14">
    <source>
        <dbReference type="ARBA" id="ARBA00031464"/>
    </source>
</evidence>
<dbReference type="Gene3D" id="3.40.50.300">
    <property type="entry name" value="P-loop containing nucleotide triphosphate hydrolases"/>
    <property type="match status" value="1"/>
</dbReference>
<evidence type="ECO:0000256" key="2">
    <source>
        <dbReference type="ARBA" id="ARBA00002632"/>
    </source>
</evidence>
<dbReference type="GO" id="GO:0070814">
    <property type="term" value="P:hydrogen sulfide biosynthetic process"/>
    <property type="evidence" value="ECO:0007669"/>
    <property type="project" value="UniProtKB-UniRule"/>
</dbReference>
<dbReference type="EMBL" id="LMTR01000033">
    <property type="protein sequence ID" value="KWT70255.1"/>
    <property type="molecule type" value="Genomic_DNA"/>
</dbReference>
<dbReference type="FunFam" id="3.40.50.300:FF:000212">
    <property type="entry name" value="Adenylyl-sulfate kinase"/>
    <property type="match status" value="1"/>
</dbReference>
<dbReference type="Pfam" id="PF01583">
    <property type="entry name" value="APS_kinase"/>
    <property type="match status" value="1"/>
</dbReference>
<evidence type="ECO:0000256" key="13">
    <source>
        <dbReference type="ARBA" id="ARBA00031393"/>
    </source>
</evidence>
<dbReference type="EC" id="2.7.1.25" evidence="5 15"/>
<dbReference type="GO" id="GO:0000103">
    <property type="term" value="P:sulfate assimilation"/>
    <property type="evidence" value="ECO:0007669"/>
    <property type="project" value="UniProtKB-UniRule"/>
</dbReference>
<evidence type="ECO:0000256" key="10">
    <source>
        <dbReference type="ARBA" id="ARBA00022840"/>
    </source>
</evidence>
<dbReference type="UniPathway" id="UPA00140">
    <property type="reaction ID" value="UER00205"/>
</dbReference>
<keyword evidence="9 15" id="KW-0418">Kinase</keyword>
<comment type="caution">
    <text evidence="18">The sequence shown here is derived from an EMBL/GenBank/DDBJ whole genome shotgun (WGS) entry which is preliminary data.</text>
</comment>
<accession>A0A125NVM6</accession>
<dbReference type="InterPro" id="IPR059117">
    <property type="entry name" value="APS_kinase_dom"/>
</dbReference>
<keyword evidence="19" id="KW-1185">Reference proteome</keyword>
<evidence type="ECO:0000256" key="5">
    <source>
        <dbReference type="ARBA" id="ARBA00012121"/>
    </source>
</evidence>
<protein>
    <recommendedName>
        <fullName evidence="6 15">Adenylyl-sulfate kinase</fullName>
        <ecNumber evidence="5 15">2.7.1.25</ecNumber>
    </recommendedName>
    <alternativeName>
        <fullName evidence="13 15">APS kinase</fullName>
    </alternativeName>
    <alternativeName>
        <fullName evidence="14 15">ATP adenosine-5'-phosphosulfate 3'-phosphotransferase</fullName>
    </alternativeName>
    <alternativeName>
        <fullName evidence="12 15">Adenosine-5'-phosphosulfate kinase</fullName>
    </alternativeName>
</protein>
<dbReference type="NCBIfam" id="NF003013">
    <property type="entry name" value="PRK03846.1"/>
    <property type="match status" value="1"/>
</dbReference>
<keyword evidence="8 15" id="KW-0547">Nucleotide-binding</keyword>
<dbReference type="PANTHER" id="PTHR11055">
    <property type="entry name" value="BIFUNCTIONAL 3'-PHOSPHOADENOSINE 5'-PHOSPHOSULFATE SYNTHASE"/>
    <property type="match status" value="1"/>
</dbReference>
<dbReference type="NCBIfam" id="TIGR00455">
    <property type="entry name" value="apsK"/>
    <property type="match status" value="1"/>
</dbReference>
<evidence type="ECO:0000256" key="11">
    <source>
        <dbReference type="ARBA" id="ARBA00023134"/>
    </source>
</evidence>
<proteinExistence type="inferred from homology"/>
<comment type="pathway">
    <text evidence="3 15">Sulfur metabolism; hydrogen sulfide biosynthesis; sulfite from sulfate: step 2/3.</text>
</comment>
<dbReference type="OrthoDB" id="9804504at2"/>
<organism evidence="18 19">
    <name type="scientific">Hyphomicrobium sulfonivorans</name>
    <dbReference type="NCBI Taxonomy" id="121290"/>
    <lineage>
        <taxon>Bacteria</taxon>
        <taxon>Pseudomonadati</taxon>
        <taxon>Pseudomonadota</taxon>
        <taxon>Alphaproteobacteria</taxon>
        <taxon>Hyphomicrobiales</taxon>
        <taxon>Hyphomicrobiaceae</taxon>
        <taxon>Hyphomicrobium</taxon>
    </lineage>
</organism>
<feature type="active site" description="Phosphoserine intermediate" evidence="15">
    <location>
        <position position="379"/>
    </location>
</feature>